<name>A0A9D1A3T6_9ACTN</name>
<proteinExistence type="predicted"/>
<dbReference type="EMBL" id="DVGB01000112">
    <property type="protein sequence ID" value="HIR02411.1"/>
    <property type="molecule type" value="Genomic_DNA"/>
</dbReference>
<evidence type="ECO:0000313" key="2">
    <source>
        <dbReference type="EMBL" id="HIR02411.1"/>
    </source>
</evidence>
<feature type="transmembrane region" description="Helical" evidence="1">
    <location>
        <begin position="6"/>
        <end position="26"/>
    </location>
</feature>
<feature type="transmembrane region" description="Helical" evidence="1">
    <location>
        <begin position="109"/>
        <end position="129"/>
    </location>
</feature>
<feature type="transmembrane region" description="Helical" evidence="1">
    <location>
        <begin position="80"/>
        <end position="97"/>
    </location>
</feature>
<reference evidence="2" key="2">
    <citation type="journal article" date="2021" name="PeerJ">
        <title>Extensive microbial diversity within the chicken gut microbiome revealed by metagenomics and culture.</title>
        <authorList>
            <person name="Gilroy R."/>
            <person name="Ravi A."/>
            <person name="Getino M."/>
            <person name="Pursley I."/>
            <person name="Horton D.L."/>
            <person name="Alikhan N.F."/>
            <person name="Baker D."/>
            <person name="Gharbi K."/>
            <person name="Hall N."/>
            <person name="Watson M."/>
            <person name="Adriaenssens E.M."/>
            <person name="Foster-Nyarko E."/>
            <person name="Jarju S."/>
            <person name="Secka A."/>
            <person name="Antonio M."/>
            <person name="Oren A."/>
            <person name="Chaudhuri R.R."/>
            <person name="La Ragione R."/>
            <person name="Hildebrand F."/>
            <person name="Pallen M.J."/>
        </authorList>
    </citation>
    <scope>NUCLEOTIDE SEQUENCE</scope>
    <source>
        <strain evidence="2">ChiGjej1B1-2707</strain>
    </source>
</reference>
<sequence length="254" mass="26133">MTHILPLLVFTTLAGTAAGAYAVNAVRLPQKGAQERAWLFPLVCLVLLGVGLLGTLAHLGQPLRFINGMANPASMISQESYWSIAFGVVLVVDLALCKVKGNAVMPLRWVGALVAIGLMVVTGMAYFMSLGLEAWRGAATVPLFVVGDFVLGAALCALFADEGNRRAILVANVVFAAVWTVVLVAFGLYLGTVALDATPQLVVAGILALAGAAVALAALAGKLAEMPTSIALIALALVGVVVARYAFFALGMGA</sequence>
<evidence type="ECO:0000313" key="3">
    <source>
        <dbReference type="Proteomes" id="UP000824261"/>
    </source>
</evidence>
<feature type="transmembrane region" description="Helical" evidence="1">
    <location>
        <begin position="141"/>
        <end position="160"/>
    </location>
</feature>
<dbReference type="GO" id="GO:0009389">
    <property type="term" value="F:dimethyl sulfoxide reductase activity"/>
    <property type="evidence" value="ECO:0007669"/>
    <property type="project" value="TreeGrafter"/>
</dbReference>
<dbReference type="Proteomes" id="UP000824261">
    <property type="component" value="Unassembled WGS sequence"/>
</dbReference>
<dbReference type="GO" id="GO:0005886">
    <property type="term" value="C:plasma membrane"/>
    <property type="evidence" value="ECO:0007669"/>
    <property type="project" value="TreeGrafter"/>
</dbReference>
<keyword evidence="1" id="KW-0472">Membrane</keyword>
<dbReference type="PANTHER" id="PTHR38095:SF1">
    <property type="entry name" value="ANAEROBIC DIMETHYL SULFOXIDE REDUCTASE CHAIN YNFH"/>
    <property type="match status" value="1"/>
</dbReference>
<feature type="transmembrane region" description="Helical" evidence="1">
    <location>
        <begin position="201"/>
        <end position="220"/>
    </location>
</feature>
<dbReference type="AlphaFoldDB" id="A0A9D1A3T6"/>
<organism evidence="2 3">
    <name type="scientific">Candidatus Aveggerthella stercoripullorum</name>
    <dbReference type="NCBI Taxonomy" id="2840688"/>
    <lineage>
        <taxon>Bacteria</taxon>
        <taxon>Bacillati</taxon>
        <taxon>Actinomycetota</taxon>
        <taxon>Coriobacteriia</taxon>
        <taxon>Eggerthellales</taxon>
        <taxon>Eggerthellaceae</taxon>
        <taxon>Eggerthellaceae incertae sedis</taxon>
        <taxon>Candidatus Aveggerthella</taxon>
    </lineage>
</organism>
<keyword evidence="1" id="KW-0812">Transmembrane</keyword>
<dbReference type="InterPro" id="IPR007059">
    <property type="entry name" value="DmsC"/>
</dbReference>
<accession>A0A9D1A3T6</accession>
<dbReference type="GO" id="GO:0009390">
    <property type="term" value="C:dimethyl sulfoxide reductase complex"/>
    <property type="evidence" value="ECO:0007669"/>
    <property type="project" value="TreeGrafter"/>
</dbReference>
<comment type="caution">
    <text evidence="2">The sequence shown here is derived from an EMBL/GenBank/DDBJ whole genome shotgun (WGS) entry which is preliminary data.</text>
</comment>
<reference evidence="2" key="1">
    <citation type="submission" date="2020-10" db="EMBL/GenBank/DDBJ databases">
        <authorList>
            <person name="Gilroy R."/>
        </authorList>
    </citation>
    <scope>NUCLEOTIDE SEQUENCE</scope>
    <source>
        <strain evidence="2">ChiGjej1B1-2707</strain>
    </source>
</reference>
<protein>
    <submittedName>
        <fullName evidence="2">Dimethyl sulfoxide reductase anchor subunit</fullName>
    </submittedName>
</protein>
<dbReference type="Pfam" id="PF04976">
    <property type="entry name" value="DmsC"/>
    <property type="match status" value="1"/>
</dbReference>
<dbReference type="Gene3D" id="1.20.1630.10">
    <property type="entry name" value="Formate dehydrogenase/DMSO reductase domain"/>
    <property type="match status" value="1"/>
</dbReference>
<keyword evidence="1" id="KW-1133">Transmembrane helix</keyword>
<dbReference type="GO" id="GO:0019645">
    <property type="term" value="P:anaerobic electron transport chain"/>
    <property type="evidence" value="ECO:0007669"/>
    <property type="project" value="InterPro"/>
</dbReference>
<gene>
    <name evidence="2" type="ORF">IAA69_09165</name>
</gene>
<evidence type="ECO:0000256" key="1">
    <source>
        <dbReference type="SAM" id="Phobius"/>
    </source>
</evidence>
<feature type="transmembrane region" description="Helical" evidence="1">
    <location>
        <begin position="167"/>
        <end position="189"/>
    </location>
</feature>
<feature type="transmembrane region" description="Helical" evidence="1">
    <location>
        <begin position="232"/>
        <end position="252"/>
    </location>
</feature>
<feature type="transmembrane region" description="Helical" evidence="1">
    <location>
        <begin position="38"/>
        <end position="60"/>
    </location>
</feature>
<dbReference type="PANTHER" id="PTHR38095">
    <property type="entry name" value="ANAEROBIC DIMETHYL SULFOXIDE REDUCTASE CHAIN YNFH"/>
    <property type="match status" value="1"/>
</dbReference>